<feature type="transmembrane region" description="Helical" evidence="1">
    <location>
        <begin position="34"/>
        <end position="56"/>
    </location>
</feature>
<sequence>MDVGLRDRTTLKLFGYAFTTWYQILFDLPLFETFWITVVSSCWILLCLVVLGSLLVASRCLIAVQLFLSGPMALVALSCVLSCSHSSLRVSQSSLGWFLWFSADLEVLGGSRHSRSFSVPLSISWAFSCSCLDPATPAPIRAATSHFGHSSSFSGVSEQISAGSSSFRSDPLFDRCNIISEHIGRFVHISTGTDPIQAGS</sequence>
<evidence type="ECO:0000313" key="2">
    <source>
        <dbReference type="EMBL" id="SPC75219.1"/>
    </source>
</evidence>
<reference evidence="2" key="1">
    <citation type="submission" date="2018-02" db="EMBL/GenBank/DDBJ databases">
        <authorList>
            <person name="Cohen D.B."/>
            <person name="Kent A.D."/>
        </authorList>
    </citation>
    <scope>NUCLEOTIDE SEQUENCE</scope>
</reference>
<gene>
    <name evidence="2" type="ORF">FSB_LOCUS3101</name>
</gene>
<keyword evidence="1" id="KW-1133">Transmembrane helix</keyword>
<name>A0A2N9EKW7_FAGSY</name>
<protein>
    <submittedName>
        <fullName evidence="2">Uncharacterized protein</fullName>
    </submittedName>
</protein>
<dbReference type="AlphaFoldDB" id="A0A2N9EKW7"/>
<accession>A0A2N9EKW7</accession>
<proteinExistence type="predicted"/>
<dbReference type="EMBL" id="OIVN01000147">
    <property type="protein sequence ID" value="SPC75219.1"/>
    <property type="molecule type" value="Genomic_DNA"/>
</dbReference>
<keyword evidence="1" id="KW-0812">Transmembrane</keyword>
<organism evidence="2">
    <name type="scientific">Fagus sylvatica</name>
    <name type="common">Beechnut</name>
    <dbReference type="NCBI Taxonomy" id="28930"/>
    <lineage>
        <taxon>Eukaryota</taxon>
        <taxon>Viridiplantae</taxon>
        <taxon>Streptophyta</taxon>
        <taxon>Embryophyta</taxon>
        <taxon>Tracheophyta</taxon>
        <taxon>Spermatophyta</taxon>
        <taxon>Magnoliopsida</taxon>
        <taxon>eudicotyledons</taxon>
        <taxon>Gunneridae</taxon>
        <taxon>Pentapetalae</taxon>
        <taxon>rosids</taxon>
        <taxon>fabids</taxon>
        <taxon>Fagales</taxon>
        <taxon>Fagaceae</taxon>
        <taxon>Fagus</taxon>
    </lineage>
</organism>
<keyword evidence="1" id="KW-0472">Membrane</keyword>
<evidence type="ECO:0000256" key="1">
    <source>
        <dbReference type="SAM" id="Phobius"/>
    </source>
</evidence>